<proteinExistence type="predicted"/>
<sequence>MSQRVNHWHPLLAAVEQEPGLWHLASQTGPYAVVRLVEIGGERGYRATTFSEPRHLIGYRRTLRGACEAAHRDWLRRHGPDPGTEQYPDLSGGSRRPPIESPAAGTASTVG</sequence>
<protein>
    <submittedName>
        <fullName evidence="2">Uncharacterized protein</fullName>
    </submittedName>
</protein>
<gene>
    <name evidence="2" type="ORF">FHX53_000978</name>
</gene>
<evidence type="ECO:0000256" key="1">
    <source>
        <dbReference type="SAM" id="MobiDB-lite"/>
    </source>
</evidence>
<name>A0A839E881_9MICO</name>
<dbReference type="EMBL" id="JACGWX010000002">
    <property type="protein sequence ID" value="MBA8847393.1"/>
    <property type="molecule type" value="Genomic_DNA"/>
</dbReference>
<reference evidence="2 3" key="1">
    <citation type="submission" date="2020-07" db="EMBL/GenBank/DDBJ databases">
        <title>Sequencing the genomes of 1000 actinobacteria strains.</title>
        <authorList>
            <person name="Klenk H.-P."/>
        </authorList>
    </citation>
    <scope>NUCLEOTIDE SEQUENCE [LARGE SCALE GENOMIC DNA]</scope>
    <source>
        <strain evidence="2 3">DSM 19663</strain>
    </source>
</reference>
<evidence type="ECO:0000313" key="2">
    <source>
        <dbReference type="EMBL" id="MBA8847393.1"/>
    </source>
</evidence>
<organism evidence="2 3">
    <name type="scientific">Microcella alkalica</name>
    <dbReference type="NCBI Taxonomy" id="355930"/>
    <lineage>
        <taxon>Bacteria</taxon>
        <taxon>Bacillati</taxon>
        <taxon>Actinomycetota</taxon>
        <taxon>Actinomycetes</taxon>
        <taxon>Micrococcales</taxon>
        <taxon>Microbacteriaceae</taxon>
        <taxon>Microcella</taxon>
    </lineage>
</organism>
<dbReference type="Proteomes" id="UP000585905">
    <property type="component" value="Unassembled WGS sequence"/>
</dbReference>
<keyword evidence="3" id="KW-1185">Reference proteome</keyword>
<accession>A0A839E881</accession>
<feature type="region of interest" description="Disordered" evidence="1">
    <location>
        <begin position="75"/>
        <end position="111"/>
    </location>
</feature>
<evidence type="ECO:0000313" key="3">
    <source>
        <dbReference type="Proteomes" id="UP000585905"/>
    </source>
</evidence>
<dbReference type="AlphaFoldDB" id="A0A839E881"/>
<comment type="caution">
    <text evidence="2">The sequence shown here is derived from an EMBL/GenBank/DDBJ whole genome shotgun (WGS) entry which is preliminary data.</text>
</comment>
<dbReference type="RefSeq" id="WP_182490241.1">
    <property type="nucleotide sequence ID" value="NZ_BAAAOV010000013.1"/>
</dbReference>